<name>A0A0N1NXW4_9EURO</name>
<dbReference type="GO" id="GO:0007064">
    <property type="term" value="P:mitotic sister chromatid cohesion"/>
    <property type="evidence" value="ECO:0007669"/>
    <property type="project" value="TreeGrafter"/>
</dbReference>
<protein>
    <submittedName>
        <fullName evidence="5">Meiotic recombination protein rec8</fullName>
    </submittedName>
</protein>
<evidence type="ECO:0000313" key="5">
    <source>
        <dbReference type="EMBL" id="KPI37680.1"/>
    </source>
</evidence>
<dbReference type="Proteomes" id="UP000038010">
    <property type="component" value="Unassembled WGS sequence"/>
</dbReference>
<gene>
    <name evidence="5" type="ORF">AB675_139</name>
</gene>
<dbReference type="PANTHER" id="PTHR12585">
    <property type="entry name" value="SCC1 / RAD21 FAMILY MEMBER"/>
    <property type="match status" value="1"/>
</dbReference>
<accession>A0A0N1NXW4</accession>
<feature type="compositionally biased region" description="Basic and acidic residues" evidence="3">
    <location>
        <begin position="430"/>
        <end position="448"/>
    </location>
</feature>
<feature type="compositionally biased region" description="Basic and acidic residues" evidence="3">
    <location>
        <begin position="715"/>
        <end position="742"/>
    </location>
</feature>
<feature type="domain" description="Rad21/Rec8-like protein N-terminal" evidence="4">
    <location>
        <begin position="4"/>
        <end position="92"/>
    </location>
</feature>
<feature type="compositionally biased region" description="Gly residues" evidence="3">
    <location>
        <begin position="509"/>
        <end position="527"/>
    </location>
</feature>
<organism evidence="5 6">
    <name type="scientific">Cyphellophora attinorum</name>
    <dbReference type="NCBI Taxonomy" id="1664694"/>
    <lineage>
        <taxon>Eukaryota</taxon>
        <taxon>Fungi</taxon>
        <taxon>Dikarya</taxon>
        <taxon>Ascomycota</taxon>
        <taxon>Pezizomycotina</taxon>
        <taxon>Eurotiomycetes</taxon>
        <taxon>Chaetothyriomycetidae</taxon>
        <taxon>Chaetothyriales</taxon>
        <taxon>Cyphellophoraceae</taxon>
        <taxon>Cyphellophora</taxon>
    </lineage>
</organism>
<keyword evidence="6" id="KW-1185">Reference proteome</keyword>
<dbReference type="OrthoDB" id="5427633at2759"/>
<feature type="region of interest" description="Disordered" evidence="3">
    <location>
        <begin position="472"/>
        <end position="537"/>
    </location>
</feature>
<dbReference type="GeneID" id="28733155"/>
<evidence type="ECO:0000259" key="4">
    <source>
        <dbReference type="Pfam" id="PF04825"/>
    </source>
</evidence>
<comment type="subcellular location">
    <subcellularLocation>
        <location evidence="1">Nucleus</location>
    </subcellularLocation>
</comment>
<dbReference type="CDD" id="cd21789">
    <property type="entry name" value="Rad21_Rec8_M_SpRec8p-like"/>
    <property type="match status" value="1"/>
</dbReference>
<evidence type="ECO:0000256" key="3">
    <source>
        <dbReference type="SAM" id="MobiDB-lite"/>
    </source>
</evidence>
<dbReference type="PANTHER" id="PTHR12585:SF70">
    <property type="entry name" value="RAD21_REC8 N TERMINAL DOMAIN PROTEIN (AFU_ORTHOLOGUE AFUA_6G02900)"/>
    <property type="match status" value="1"/>
</dbReference>
<evidence type="ECO:0000256" key="2">
    <source>
        <dbReference type="ARBA" id="ARBA00023242"/>
    </source>
</evidence>
<dbReference type="InterPro" id="IPR006910">
    <property type="entry name" value="Rad21_Rec8_N"/>
</dbReference>
<feature type="region of interest" description="Disordered" evidence="3">
    <location>
        <begin position="408"/>
        <end position="448"/>
    </location>
</feature>
<sequence length="777" mass="83980">MLVATLGAKSNLKKVTRKAILDVDIPRACNTITDPETPLALRLQASLLYGISRVHSQQCNYVLTDTQSFRDKMRGIAQVMQDLEIDPEVSRTRPEQLNLAEDSGFIPELDLMFDLSAFDFPSTEVSSRGSSVLSPFSRPSSQSSVHLEEDGDLGLDIPSLDTPGDFGGTGFGLGVESSAGTRSVARSAALQPYEEEGIIAEPEFEIAEDGSLVAATKTRSEDVHTPGGSGVAVGEPDFAAQGGSDHGLGIDADEIARRVQDDDMIMFGDDDEMRLPTAEPFPAVPRTDNVQPADLPPPTSPVQASTAGTSSAAAPQQRVRPQKQVKADHRTELQNKDLGDWSNDYLDNMKELAKAKEQHRSTLQGKRNAAFWVLGQGVGGVQANFGVDREPHPLAIFSGQTLLDALMGPQTQRSPTGSKRARSQSPGAADGRRVRARSEEDADEVARRLDDDQVMLGLDDEGIMVQGDEQNLESEVGRRAGSSLPDPDSILPWNRSASASRHGSARPFGGSGGPGISSSVGGVGSFRGPGSSVDLPRSRQASVLAKFRNRRLSASPSMGRGAMPPMDLEDLRDIHGNRLSDLLDEEGILPGGDEYDLAIGNDEFEQYGPAANVDTQTAQTSQWMRKTLEDESLNFLGFVELNLQGTRVDEEGIEVQVRESRDEVTMDDLLPPKENSPVVAAQALLHVLTLVTKGMLTVRQDEPFDSPIVLSAVEHEPVRRNESDEGDADNERVADHTERQDEGHEDDQEEEEYHTAEEDNGGEESDGADGDDEDDEL</sequence>
<dbReference type="AlphaFoldDB" id="A0A0N1NXW4"/>
<feature type="compositionally biased region" description="Acidic residues" evidence="3">
    <location>
        <begin position="743"/>
        <end position="777"/>
    </location>
</feature>
<feature type="region of interest" description="Disordered" evidence="3">
    <location>
        <begin position="715"/>
        <end position="777"/>
    </location>
</feature>
<comment type="caution">
    <text evidence="5">The sequence shown here is derived from an EMBL/GenBank/DDBJ whole genome shotgun (WGS) entry which is preliminary data.</text>
</comment>
<dbReference type="Pfam" id="PF04825">
    <property type="entry name" value="Rad21_Rec8_N"/>
    <property type="match status" value="1"/>
</dbReference>
<feature type="compositionally biased region" description="Low complexity" evidence="3">
    <location>
        <begin position="304"/>
        <end position="314"/>
    </location>
</feature>
<dbReference type="GO" id="GO:0030892">
    <property type="term" value="C:mitotic cohesin complex"/>
    <property type="evidence" value="ECO:0007669"/>
    <property type="project" value="TreeGrafter"/>
</dbReference>
<dbReference type="InterPro" id="IPR039781">
    <property type="entry name" value="Rad21/Rec8-like"/>
</dbReference>
<dbReference type="RefSeq" id="XP_017997643.1">
    <property type="nucleotide sequence ID" value="XM_018141286.1"/>
</dbReference>
<proteinExistence type="predicted"/>
<dbReference type="EMBL" id="LFJN01000022">
    <property type="protein sequence ID" value="KPI37680.1"/>
    <property type="molecule type" value="Genomic_DNA"/>
</dbReference>
<feature type="compositionally biased region" description="Low complexity" evidence="3">
    <location>
        <begin position="495"/>
        <end position="508"/>
    </location>
</feature>
<dbReference type="VEuPathDB" id="FungiDB:AB675_139"/>
<keyword evidence="2" id="KW-0539">Nucleus</keyword>
<dbReference type="GO" id="GO:0005634">
    <property type="term" value="C:nucleus"/>
    <property type="evidence" value="ECO:0007669"/>
    <property type="project" value="UniProtKB-SubCell"/>
</dbReference>
<evidence type="ECO:0000313" key="6">
    <source>
        <dbReference type="Proteomes" id="UP000038010"/>
    </source>
</evidence>
<evidence type="ECO:0000256" key="1">
    <source>
        <dbReference type="ARBA" id="ARBA00004123"/>
    </source>
</evidence>
<dbReference type="STRING" id="1664694.A0A0N1NXW4"/>
<reference evidence="5 6" key="1">
    <citation type="submission" date="2015-06" db="EMBL/GenBank/DDBJ databases">
        <title>Draft genome of the ant-associated black yeast Phialophora attae CBS 131958.</title>
        <authorList>
            <person name="Moreno L.F."/>
            <person name="Stielow B.J."/>
            <person name="de Hoog S."/>
            <person name="Vicente V.A."/>
            <person name="Weiss V.A."/>
            <person name="de Vries M."/>
            <person name="Cruz L.M."/>
            <person name="Souza E.M."/>
        </authorList>
    </citation>
    <scope>NUCLEOTIDE SEQUENCE [LARGE SCALE GENOMIC DNA]</scope>
    <source>
        <strain evidence="5 6">CBS 131958</strain>
    </source>
</reference>
<dbReference type="GO" id="GO:0003682">
    <property type="term" value="F:chromatin binding"/>
    <property type="evidence" value="ECO:0007669"/>
    <property type="project" value="TreeGrafter"/>
</dbReference>
<feature type="region of interest" description="Disordered" evidence="3">
    <location>
        <begin position="272"/>
        <end position="333"/>
    </location>
</feature>